<evidence type="ECO:0000313" key="3">
    <source>
        <dbReference type="Proteomes" id="UP000799291"/>
    </source>
</evidence>
<sequence>MDFSTPDNRPVTPIPSTGKSIDDLYREQQESESSPSGRSSNGASTDQGMAHLHALLTKGPSEKLQRAQSRALAQKQCYSRANQIRTNTYNKEFQVFPFLALPTELRLAVYFELLVTNDRLVVTWRGPRKANKQQKRMYTGILRASKQCRDEGLTVLYGENIFDMEEICNRPLSVAKPFLKHIGPHNASLIRIVIAEYSAAAEELHQLDPVNTPTPTDPLSTSEKPQSHLTLSFLTSTLSTFNIILSHLRALALNIIPYGHDHATQDLMRQQAPLVVNNMRARVAWLDTKNNPERLGKVVEGICERESGLVKADYWKDVDAWVGFWWSSPFMGREWVVYKGVRAREEGDEMEGVE</sequence>
<protein>
    <submittedName>
        <fullName evidence="2">Uncharacterized protein</fullName>
    </submittedName>
</protein>
<dbReference type="EMBL" id="MU005570">
    <property type="protein sequence ID" value="KAF2691171.1"/>
    <property type="molecule type" value="Genomic_DNA"/>
</dbReference>
<organism evidence="2 3">
    <name type="scientific">Lentithecium fluviatile CBS 122367</name>
    <dbReference type="NCBI Taxonomy" id="1168545"/>
    <lineage>
        <taxon>Eukaryota</taxon>
        <taxon>Fungi</taxon>
        <taxon>Dikarya</taxon>
        <taxon>Ascomycota</taxon>
        <taxon>Pezizomycotina</taxon>
        <taxon>Dothideomycetes</taxon>
        <taxon>Pleosporomycetidae</taxon>
        <taxon>Pleosporales</taxon>
        <taxon>Massarineae</taxon>
        <taxon>Lentitheciaceae</taxon>
        <taxon>Lentithecium</taxon>
    </lineage>
</organism>
<dbReference type="PANTHER" id="PTHR42085:SF2">
    <property type="entry name" value="F-BOX DOMAIN-CONTAINING PROTEIN"/>
    <property type="match status" value="1"/>
</dbReference>
<evidence type="ECO:0000313" key="2">
    <source>
        <dbReference type="EMBL" id="KAF2691171.1"/>
    </source>
</evidence>
<dbReference type="PANTHER" id="PTHR42085">
    <property type="entry name" value="F-BOX DOMAIN-CONTAINING PROTEIN"/>
    <property type="match status" value="1"/>
</dbReference>
<dbReference type="AlphaFoldDB" id="A0A6G1JLR6"/>
<keyword evidence="3" id="KW-1185">Reference proteome</keyword>
<reference evidence="2" key="1">
    <citation type="journal article" date="2020" name="Stud. Mycol.">
        <title>101 Dothideomycetes genomes: a test case for predicting lifestyles and emergence of pathogens.</title>
        <authorList>
            <person name="Haridas S."/>
            <person name="Albert R."/>
            <person name="Binder M."/>
            <person name="Bloem J."/>
            <person name="Labutti K."/>
            <person name="Salamov A."/>
            <person name="Andreopoulos B."/>
            <person name="Baker S."/>
            <person name="Barry K."/>
            <person name="Bills G."/>
            <person name="Bluhm B."/>
            <person name="Cannon C."/>
            <person name="Castanera R."/>
            <person name="Culley D."/>
            <person name="Daum C."/>
            <person name="Ezra D."/>
            <person name="Gonzalez J."/>
            <person name="Henrissat B."/>
            <person name="Kuo A."/>
            <person name="Liang C."/>
            <person name="Lipzen A."/>
            <person name="Lutzoni F."/>
            <person name="Magnuson J."/>
            <person name="Mondo S."/>
            <person name="Nolan M."/>
            <person name="Ohm R."/>
            <person name="Pangilinan J."/>
            <person name="Park H.-J."/>
            <person name="Ramirez L."/>
            <person name="Alfaro M."/>
            <person name="Sun H."/>
            <person name="Tritt A."/>
            <person name="Yoshinaga Y."/>
            <person name="Zwiers L.-H."/>
            <person name="Turgeon B."/>
            <person name="Goodwin S."/>
            <person name="Spatafora J."/>
            <person name="Crous P."/>
            <person name="Grigoriev I."/>
        </authorList>
    </citation>
    <scope>NUCLEOTIDE SEQUENCE</scope>
    <source>
        <strain evidence="2">CBS 122367</strain>
    </source>
</reference>
<feature type="compositionally biased region" description="Basic and acidic residues" evidence="1">
    <location>
        <begin position="20"/>
        <end position="29"/>
    </location>
</feature>
<dbReference type="OrthoDB" id="62952at2759"/>
<name>A0A6G1JLR6_9PLEO</name>
<proteinExistence type="predicted"/>
<feature type="compositionally biased region" description="Low complexity" evidence="1">
    <location>
        <begin position="31"/>
        <end position="44"/>
    </location>
</feature>
<feature type="region of interest" description="Disordered" evidence="1">
    <location>
        <begin position="1"/>
        <end position="46"/>
    </location>
</feature>
<dbReference type="Proteomes" id="UP000799291">
    <property type="component" value="Unassembled WGS sequence"/>
</dbReference>
<accession>A0A6G1JLR6</accession>
<evidence type="ECO:0000256" key="1">
    <source>
        <dbReference type="SAM" id="MobiDB-lite"/>
    </source>
</evidence>
<dbReference type="InterPro" id="IPR038883">
    <property type="entry name" value="AN11006-like"/>
</dbReference>
<gene>
    <name evidence="2" type="ORF">K458DRAFT_426536</name>
</gene>